<dbReference type="GO" id="GO:0019752">
    <property type="term" value="P:carboxylic acid metabolic process"/>
    <property type="evidence" value="ECO:0007669"/>
    <property type="project" value="InterPro"/>
</dbReference>
<dbReference type="InterPro" id="IPR015422">
    <property type="entry name" value="PyrdxlP-dep_Trfase_small"/>
</dbReference>
<dbReference type="EMBL" id="FP565814">
    <property type="protein sequence ID" value="CBH24368.1"/>
    <property type="molecule type" value="Genomic_DNA"/>
</dbReference>
<keyword evidence="4 6" id="KW-0663">Pyridoxal phosphate</keyword>
<accession>D5H8L3</accession>
<dbReference type="KEGG" id="srm:SRM_01447"/>
<feature type="modified residue" description="N6-(pyridoxal phosphate)lysine" evidence="6">
    <location>
        <position position="345"/>
    </location>
</feature>
<evidence type="ECO:0000256" key="1">
    <source>
        <dbReference type="ARBA" id="ARBA00001933"/>
    </source>
</evidence>
<keyword evidence="3" id="KW-0210">Decarboxylase</keyword>
<evidence type="ECO:0000256" key="5">
    <source>
        <dbReference type="ARBA" id="ARBA00023239"/>
    </source>
</evidence>
<organism evidence="8 9">
    <name type="scientific">Salinibacter ruber (strain M8)</name>
    <dbReference type="NCBI Taxonomy" id="761659"/>
    <lineage>
        <taxon>Bacteria</taxon>
        <taxon>Pseudomonadati</taxon>
        <taxon>Rhodothermota</taxon>
        <taxon>Rhodothermia</taxon>
        <taxon>Rhodothermales</taxon>
        <taxon>Salinibacteraceae</taxon>
        <taxon>Salinibacter</taxon>
    </lineage>
</organism>
<dbReference type="PANTHER" id="PTHR11999">
    <property type="entry name" value="GROUP II PYRIDOXAL-5-PHOSPHATE DECARBOXYLASE"/>
    <property type="match status" value="1"/>
</dbReference>
<dbReference type="AlphaFoldDB" id="D5H8L3"/>
<dbReference type="InterPro" id="IPR002129">
    <property type="entry name" value="PyrdxlP-dep_de-COase"/>
</dbReference>
<evidence type="ECO:0000256" key="2">
    <source>
        <dbReference type="ARBA" id="ARBA00009533"/>
    </source>
</evidence>
<evidence type="ECO:0000313" key="9">
    <source>
        <dbReference type="Proteomes" id="UP000000933"/>
    </source>
</evidence>
<gene>
    <name evidence="8" type="primary">gadB</name>
    <name evidence="8" type="ordered locus">SRM_01447</name>
</gene>
<keyword evidence="5 7" id="KW-0456">Lyase</keyword>
<dbReference type="Gene3D" id="3.90.1150.10">
    <property type="entry name" value="Aspartate Aminotransferase, domain 1"/>
    <property type="match status" value="1"/>
</dbReference>
<dbReference type="GO" id="GO:0006520">
    <property type="term" value="P:amino acid metabolic process"/>
    <property type="evidence" value="ECO:0007669"/>
    <property type="project" value="InterPro"/>
</dbReference>
<dbReference type="SUPFAM" id="SSF53383">
    <property type="entry name" value="PLP-dependent transferases"/>
    <property type="match status" value="1"/>
</dbReference>
<protein>
    <submittedName>
        <fullName evidence="8">L-2,4-diaminobutyrate decarboxylase</fullName>
    </submittedName>
</protein>
<dbReference type="GO" id="GO:0016831">
    <property type="term" value="F:carboxy-lyase activity"/>
    <property type="evidence" value="ECO:0007669"/>
    <property type="project" value="UniProtKB-KW"/>
</dbReference>
<dbReference type="Gene3D" id="1.20.1340.10">
    <property type="entry name" value="dopa decarboxylase, N-terminal domain"/>
    <property type="match status" value="1"/>
</dbReference>
<comment type="similarity">
    <text evidence="2 7">Belongs to the group II decarboxylase family.</text>
</comment>
<name>D5H8L3_SALRM</name>
<evidence type="ECO:0000256" key="7">
    <source>
        <dbReference type="RuleBase" id="RU000382"/>
    </source>
</evidence>
<reference evidence="9" key="2">
    <citation type="submission" date="2010-04" db="EMBL/GenBank/DDBJ databases">
        <title>Genome sequence of Salinibacter ruber M8.</title>
        <authorList>
            <consortium name="Genoscope"/>
        </authorList>
    </citation>
    <scope>NUCLEOTIDE SEQUENCE [LARGE SCALE GENOMIC DNA]</scope>
    <source>
        <strain evidence="9">M8</strain>
    </source>
</reference>
<dbReference type="InterPro" id="IPR015421">
    <property type="entry name" value="PyrdxlP-dep_Trfase_major"/>
</dbReference>
<dbReference type="HOGENOM" id="CLU_011856_0_4_10"/>
<sequence>MKKSRALVCTCQMSVVAEGEHPSPRFQGFAQLAFRGSVSHLLSLSLFTRAVPMDHDRLELSPEKMRTLGYRVVDLLVDHFADGGDESLGEAPSRDELEAHLREDLPEEGTPPEAVLDQVEAEVLPNTMRVDHPRFFGFVPGPNNFVGVLADMLASGFNVFSGTWISGAAAAQIELVVIDWLRTLCGLPEAAGGLFTSGGSMANVTALAAARHARLDDDVTGAVAYCSDQTHTSVDRALRLLGFGPDQLHRVPADDQYRLDPESLEEAIAADRAAGRRPFCIIANAGTTNTGAVDPLPALAALADAEDLWLHVDGAYGAPTVVCERGQNRLDGIERVDSLTLDPHKWLFQPFEIGGVLVRDEQHLRRAFRLEAEYLEDAVGEEDEVNFSASGIQLTRSFRALKLWMTLKVFGREHVATAVARGFERAEQAERLLRGRPGWTVVTPAQMGIITFRCEPDGWTPDQVDALTRRLIAAVNDEGAAFLTQTTLDGRPVLRLCPINPRTTAKDLEETIARLDALQAEMEVGATPAS</sequence>
<evidence type="ECO:0000313" key="8">
    <source>
        <dbReference type="EMBL" id="CBH24368.1"/>
    </source>
</evidence>
<dbReference type="InterPro" id="IPR015424">
    <property type="entry name" value="PyrdxlP-dep_Trfase"/>
</dbReference>
<dbReference type="Gene3D" id="3.40.640.10">
    <property type="entry name" value="Type I PLP-dependent aspartate aminotransferase-like (Major domain)"/>
    <property type="match status" value="1"/>
</dbReference>
<evidence type="ECO:0000256" key="3">
    <source>
        <dbReference type="ARBA" id="ARBA00022793"/>
    </source>
</evidence>
<reference evidence="8 9" key="1">
    <citation type="journal article" date="2010" name="ISME J.">
        <title>Fine-scale evolution: genomic, phenotypic and ecological differentiation in two coexisting Salinibacter ruber strains.</title>
        <authorList>
            <person name="Pena A."/>
            <person name="Teeling H."/>
            <person name="Huerta-Cepas J."/>
            <person name="Santos F."/>
            <person name="Yarza P."/>
            <person name="Brito-Echeverria J."/>
            <person name="Lucio M."/>
            <person name="Schmitt-Kopplin P."/>
            <person name="Meseguer I."/>
            <person name="Schenowitz C."/>
            <person name="Dossat C."/>
            <person name="Barbe V."/>
            <person name="Dopazo J."/>
            <person name="Rossello-Mora R."/>
            <person name="Schuler M."/>
            <person name="Glockner F.O."/>
            <person name="Amann R."/>
            <person name="Gabaldon T."/>
            <person name="Anton J."/>
        </authorList>
    </citation>
    <scope>NUCLEOTIDE SEQUENCE [LARGE SCALE GENOMIC DNA]</scope>
    <source>
        <strain evidence="8 9">M8</strain>
    </source>
</reference>
<dbReference type="Proteomes" id="UP000000933">
    <property type="component" value="Chromosome"/>
</dbReference>
<dbReference type="PRINTS" id="PR00800">
    <property type="entry name" value="YHDCRBOXLASE"/>
</dbReference>
<dbReference type="GO" id="GO:0030170">
    <property type="term" value="F:pyridoxal phosphate binding"/>
    <property type="evidence" value="ECO:0007669"/>
    <property type="project" value="InterPro"/>
</dbReference>
<dbReference type="Pfam" id="PF00282">
    <property type="entry name" value="Pyridoxal_deC"/>
    <property type="match status" value="1"/>
</dbReference>
<evidence type="ECO:0000256" key="4">
    <source>
        <dbReference type="ARBA" id="ARBA00022898"/>
    </source>
</evidence>
<proteinExistence type="inferred from homology"/>
<evidence type="ECO:0000256" key="6">
    <source>
        <dbReference type="PIRSR" id="PIRSR602129-50"/>
    </source>
</evidence>
<dbReference type="PANTHER" id="PTHR11999:SF70">
    <property type="entry name" value="MIP05841P"/>
    <property type="match status" value="1"/>
</dbReference>
<dbReference type="InterPro" id="IPR010977">
    <property type="entry name" value="Aromatic_deC"/>
</dbReference>
<comment type="cofactor">
    <cofactor evidence="1 6 7">
        <name>pyridoxal 5'-phosphate</name>
        <dbReference type="ChEBI" id="CHEBI:597326"/>
    </cofactor>
</comment>